<reference evidence="2 3" key="1">
    <citation type="submission" date="2024-09" db="EMBL/GenBank/DDBJ databases">
        <authorList>
            <person name="Sun Q."/>
            <person name="Mori K."/>
        </authorList>
    </citation>
    <scope>NUCLEOTIDE SEQUENCE [LARGE SCALE GENOMIC DNA]</scope>
    <source>
        <strain evidence="2 3">CGMCC 1.9126</strain>
    </source>
</reference>
<dbReference type="GO" id="GO:0051301">
    <property type="term" value="P:cell division"/>
    <property type="evidence" value="ECO:0007669"/>
    <property type="project" value="UniProtKB-KW"/>
</dbReference>
<dbReference type="SUPFAM" id="SSF52490">
    <property type="entry name" value="Tubulin nucleotide-binding domain-like"/>
    <property type="match status" value="1"/>
</dbReference>
<dbReference type="InterPro" id="IPR036525">
    <property type="entry name" value="Tubulin/FtsZ_GTPase_sf"/>
</dbReference>
<dbReference type="EMBL" id="JBHLUU010000111">
    <property type="protein sequence ID" value="MFC0476773.1"/>
    <property type="molecule type" value="Genomic_DNA"/>
</dbReference>
<gene>
    <name evidence="2" type="ORF">ACFFHF_16345</name>
</gene>
<dbReference type="RefSeq" id="WP_160549693.1">
    <property type="nucleotide sequence ID" value="NZ_JBHLUU010000111.1"/>
</dbReference>
<sequence>MIKAFTENEKLGAIKALLSPHLLSEEVKSEISRFPSQAIVGLGQGGGRIAAELSRFGFPTFLLNSSKSDMEEHKNLIPEERRIVTSSKDFPELEGTDKNAQLGFEIAKENVDLYKKVALDDAVQDAEFVWVTVSLGGGTGNGALKVALSLLSQVRSHRALPGGKIPLGVICSLPSSDEKGSAFRKNALAGISVIQQFMNDNKMGTAIVIDNEKMKDYYANNPLKTYGGTEIDAKSYSNMVIASALAEVSSLPLLEGRSVYDKTELLTTLSTAGWLSISKNKDLNSDDNIESVINELFKNNEVLASYNAKHALAGAVAVLYPSTKNISPKIADDVYRYTSDLLTTKVNHAIAKNSKLENLTLYGLAVYPTPSTRIQQLREELAQWEQIEKEQEEAKKQAASSLGLDEFDDFFSSGSSLKARKKVTLDDLDFGDSDTNEKKKVKPADLNDLDLDF</sequence>
<organism evidence="2 3">
    <name type="scientific">Robertmurraya beringensis</name>
    <dbReference type="NCBI Taxonomy" id="641660"/>
    <lineage>
        <taxon>Bacteria</taxon>
        <taxon>Bacillati</taxon>
        <taxon>Bacillota</taxon>
        <taxon>Bacilli</taxon>
        <taxon>Bacillales</taxon>
        <taxon>Bacillaceae</taxon>
        <taxon>Robertmurraya</taxon>
    </lineage>
</organism>
<dbReference type="Proteomes" id="UP001589738">
    <property type="component" value="Unassembled WGS sequence"/>
</dbReference>
<keyword evidence="2" id="KW-0132">Cell division</keyword>
<evidence type="ECO:0000313" key="3">
    <source>
        <dbReference type="Proteomes" id="UP001589738"/>
    </source>
</evidence>
<keyword evidence="3" id="KW-1185">Reference proteome</keyword>
<accession>A0ABV6KY33</accession>
<feature type="region of interest" description="Disordered" evidence="1">
    <location>
        <begin position="427"/>
        <end position="453"/>
    </location>
</feature>
<dbReference type="Gene3D" id="3.40.50.1440">
    <property type="entry name" value="Tubulin/FtsZ, GTPase domain"/>
    <property type="match status" value="1"/>
</dbReference>
<evidence type="ECO:0000256" key="1">
    <source>
        <dbReference type="SAM" id="MobiDB-lite"/>
    </source>
</evidence>
<keyword evidence="2" id="KW-0131">Cell cycle</keyword>
<name>A0ABV6KY33_9BACI</name>
<proteinExistence type="predicted"/>
<comment type="caution">
    <text evidence="2">The sequence shown here is derived from an EMBL/GenBank/DDBJ whole genome shotgun (WGS) entry which is preliminary data.</text>
</comment>
<protein>
    <submittedName>
        <fullName evidence="2">Cell division protein FtsZ</fullName>
    </submittedName>
</protein>
<evidence type="ECO:0000313" key="2">
    <source>
        <dbReference type="EMBL" id="MFC0476773.1"/>
    </source>
</evidence>
<feature type="compositionally biased region" description="Basic and acidic residues" evidence="1">
    <location>
        <begin position="435"/>
        <end position="445"/>
    </location>
</feature>